<evidence type="ECO:0000259" key="2">
    <source>
        <dbReference type="Pfam" id="PF03972"/>
    </source>
</evidence>
<gene>
    <name evidence="4" type="ORF">MJ956_04675</name>
</gene>
<sequence length="478" mass="50931">MDQRTPTHFTPQNDPSVGEGLTAEVAAFVLATDYDAIPSDVVELGKKSILDGFGLALSGSVAMSGRYVQQHVSDVAGAGKATVIGTGIKVPSRFAAFANGVGIHADDYDDTQLAVAEDRVYGLLTHPTAPCLPAAFAETELRSLSGRDLLAAYLVGVDVECKIAEAISPRHYQHGFHATATCGTFAAASAAGKLRGFDQETLQRALSIAGSQSAGLRENFGTMTKPFHAGRSSESGIVACDLAGMGWSATDKILEAPRGFFQAHGGGYDINAIRGKLGAPWSFADPGISIKPHPSGSLTHPGMTEMLSLIAEHGIKAEDVERVDVGTNHNMLNALIHHRPRNELQAKFSMEFCMAILLLDGRANLPEFTDETVLRDDVQAMIERVNFHNHPDAEAAGYAKMTTILDIQMKDGRKISGRADFGKGSPANPMSYDEVADKFRGCTEFARWPQDKSEAIIDMVATLEKATDMGKLAAALAA</sequence>
<dbReference type="Gene3D" id="1.10.4100.10">
    <property type="entry name" value="2-methylcitrate dehydratase PrpD"/>
    <property type="match status" value="1"/>
</dbReference>
<comment type="caution">
    <text evidence="4">The sequence shown here is derived from an EMBL/GenBank/DDBJ whole genome shotgun (WGS) entry which is preliminary data.</text>
</comment>
<evidence type="ECO:0000313" key="4">
    <source>
        <dbReference type="EMBL" id="MCP3054441.1"/>
    </source>
</evidence>
<dbReference type="Pfam" id="PF19305">
    <property type="entry name" value="MmgE_PrpD_C"/>
    <property type="match status" value="1"/>
</dbReference>
<feature type="domain" description="MmgE/PrpD N-terminal" evidence="2">
    <location>
        <begin position="24"/>
        <end position="270"/>
    </location>
</feature>
<accession>A0A9X2H5C5</accession>
<dbReference type="EMBL" id="JALHBS010000027">
    <property type="protein sequence ID" value="MCP3054441.1"/>
    <property type="molecule type" value="Genomic_DNA"/>
</dbReference>
<protein>
    <submittedName>
        <fullName evidence="4">MmgE/PrpD family protein</fullName>
    </submittedName>
</protein>
<reference evidence="4" key="1">
    <citation type="submission" date="2022-03" db="EMBL/GenBank/DDBJ databases">
        <title>Aurantimonas Liuensis sp. Nov., isolated from the hadal seawater of the Mariana Trench.</title>
        <authorList>
            <person name="Liu R."/>
        </authorList>
    </citation>
    <scope>NUCLEOTIDE SEQUENCE</scope>
    <source>
        <strain evidence="4">LRZ36</strain>
    </source>
</reference>
<name>A0A9X2H5C5_9HYPH</name>
<dbReference type="InterPro" id="IPR042183">
    <property type="entry name" value="MmgE/PrpD_sf_1"/>
</dbReference>
<dbReference type="PANTHER" id="PTHR16943">
    <property type="entry name" value="2-METHYLCITRATE DEHYDRATASE-RELATED"/>
    <property type="match status" value="1"/>
</dbReference>
<dbReference type="Pfam" id="PF03972">
    <property type="entry name" value="MmgE_PrpD_N"/>
    <property type="match status" value="1"/>
</dbReference>
<dbReference type="InterPro" id="IPR036148">
    <property type="entry name" value="MmgE/PrpD_sf"/>
</dbReference>
<dbReference type="InterPro" id="IPR042188">
    <property type="entry name" value="MmgE/PrpD_sf_2"/>
</dbReference>
<dbReference type="RefSeq" id="WP_253963318.1">
    <property type="nucleotide sequence ID" value="NZ_JALHBS010000027.1"/>
</dbReference>
<dbReference type="InterPro" id="IPR005656">
    <property type="entry name" value="MmgE_PrpD"/>
</dbReference>
<dbReference type="AlphaFoldDB" id="A0A9X2H5C5"/>
<dbReference type="Gene3D" id="3.30.1330.120">
    <property type="entry name" value="2-methylcitrate dehydratase PrpD"/>
    <property type="match status" value="1"/>
</dbReference>
<keyword evidence="5" id="KW-1185">Reference proteome</keyword>
<comment type="similarity">
    <text evidence="1">Belongs to the PrpD family.</text>
</comment>
<dbReference type="PANTHER" id="PTHR16943:SF8">
    <property type="entry name" value="2-METHYLCITRATE DEHYDRATASE"/>
    <property type="match status" value="1"/>
</dbReference>
<dbReference type="Proteomes" id="UP001155220">
    <property type="component" value="Unassembled WGS sequence"/>
</dbReference>
<evidence type="ECO:0000313" key="5">
    <source>
        <dbReference type="Proteomes" id="UP001155220"/>
    </source>
</evidence>
<organism evidence="4 5">
    <name type="scientific">Aurantimonas marianensis</name>
    <dbReference type="NCBI Taxonomy" id="2920428"/>
    <lineage>
        <taxon>Bacteria</taxon>
        <taxon>Pseudomonadati</taxon>
        <taxon>Pseudomonadota</taxon>
        <taxon>Alphaproteobacteria</taxon>
        <taxon>Hyphomicrobiales</taxon>
        <taxon>Aurantimonadaceae</taxon>
        <taxon>Aurantimonas</taxon>
    </lineage>
</organism>
<evidence type="ECO:0000259" key="3">
    <source>
        <dbReference type="Pfam" id="PF19305"/>
    </source>
</evidence>
<dbReference type="GO" id="GO:0016829">
    <property type="term" value="F:lyase activity"/>
    <property type="evidence" value="ECO:0007669"/>
    <property type="project" value="InterPro"/>
</dbReference>
<dbReference type="SUPFAM" id="SSF103378">
    <property type="entry name" value="2-methylcitrate dehydratase PrpD"/>
    <property type="match status" value="1"/>
</dbReference>
<feature type="domain" description="MmgE/PrpD C-terminal" evidence="3">
    <location>
        <begin position="293"/>
        <end position="464"/>
    </location>
</feature>
<evidence type="ECO:0000256" key="1">
    <source>
        <dbReference type="ARBA" id="ARBA00006174"/>
    </source>
</evidence>
<dbReference type="InterPro" id="IPR045337">
    <property type="entry name" value="MmgE_PrpD_C"/>
</dbReference>
<dbReference type="InterPro" id="IPR045336">
    <property type="entry name" value="MmgE_PrpD_N"/>
</dbReference>
<proteinExistence type="inferred from homology"/>